<evidence type="ECO:0000313" key="2">
    <source>
        <dbReference type="Proteomes" id="UP000604046"/>
    </source>
</evidence>
<accession>A0A812N9Z1</accession>
<dbReference type="EMBL" id="CAJNDS010002002">
    <property type="protein sequence ID" value="CAE7296033.1"/>
    <property type="molecule type" value="Genomic_DNA"/>
</dbReference>
<protein>
    <submittedName>
        <fullName evidence="1">Uncharacterized protein</fullName>
    </submittedName>
</protein>
<dbReference type="Proteomes" id="UP000604046">
    <property type="component" value="Unassembled WGS sequence"/>
</dbReference>
<reference evidence="1" key="1">
    <citation type="submission" date="2021-02" db="EMBL/GenBank/DDBJ databases">
        <authorList>
            <person name="Dougan E. K."/>
            <person name="Rhodes N."/>
            <person name="Thang M."/>
            <person name="Chan C."/>
        </authorList>
    </citation>
    <scope>NUCLEOTIDE SEQUENCE</scope>
</reference>
<comment type="caution">
    <text evidence="1">The sequence shown here is derived from an EMBL/GenBank/DDBJ whole genome shotgun (WGS) entry which is preliminary data.</text>
</comment>
<gene>
    <name evidence="1" type="ORF">SNAT2548_LOCUS15589</name>
</gene>
<proteinExistence type="predicted"/>
<name>A0A812N9Z1_9DINO</name>
<sequence length="147" mass="17029">MERSVEQVKAGLLKAHLTLACCLRGFYKSQEFLFTGSRVHDRQGQQRLLRDSFCRPRADALALFREGTSTAARKKSLRRLDCYRRQLHRPSLFARRWQLEWHPDKNANKEGLPRVSSGHLHSLRFCRLPRKSSSSFLKSKSCFLGPG</sequence>
<dbReference type="AlphaFoldDB" id="A0A812N9Z1"/>
<evidence type="ECO:0000313" key="1">
    <source>
        <dbReference type="EMBL" id="CAE7296033.1"/>
    </source>
</evidence>
<organism evidence="1 2">
    <name type="scientific">Symbiodinium natans</name>
    <dbReference type="NCBI Taxonomy" id="878477"/>
    <lineage>
        <taxon>Eukaryota</taxon>
        <taxon>Sar</taxon>
        <taxon>Alveolata</taxon>
        <taxon>Dinophyceae</taxon>
        <taxon>Suessiales</taxon>
        <taxon>Symbiodiniaceae</taxon>
        <taxon>Symbiodinium</taxon>
    </lineage>
</organism>
<keyword evidence="2" id="KW-1185">Reference proteome</keyword>